<dbReference type="Proteomes" id="UP000050761">
    <property type="component" value="Unassembled WGS sequence"/>
</dbReference>
<reference evidence="1 2" key="1">
    <citation type="submission" date="2018-11" db="EMBL/GenBank/DDBJ databases">
        <authorList>
            <consortium name="Pathogen Informatics"/>
        </authorList>
    </citation>
    <scope>NUCLEOTIDE SEQUENCE [LARGE SCALE GENOMIC DNA]</scope>
</reference>
<proteinExistence type="predicted"/>
<evidence type="ECO:0000313" key="3">
    <source>
        <dbReference type="WBParaSite" id="HPBE_0001404901-mRNA-1"/>
    </source>
</evidence>
<organism evidence="2 3">
    <name type="scientific">Heligmosomoides polygyrus</name>
    <name type="common">Parasitic roundworm</name>
    <dbReference type="NCBI Taxonomy" id="6339"/>
    <lineage>
        <taxon>Eukaryota</taxon>
        <taxon>Metazoa</taxon>
        <taxon>Ecdysozoa</taxon>
        <taxon>Nematoda</taxon>
        <taxon>Chromadorea</taxon>
        <taxon>Rhabditida</taxon>
        <taxon>Rhabditina</taxon>
        <taxon>Rhabditomorpha</taxon>
        <taxon>Strongyloidea</taxon>
        <taxon>Heligmosomidae</taxon>
        <taxon>Heligmosomoides</taxon>
    </lineage>
</organism>
<dbReference type="EMBL" id="UZAH01028183">
    <property type="protein sequence ID" value="VDO98312.1"/>
    <property type="molecule type" value="Genomic_DNA"/>
</dbReference>
<dbReference type="AlphaFoldDB" id="A0A183FZ96"/>
<evidence type="ECO:0000313" key="2">
    <source>
        <dbReference type="Proteomes" id="UP000050761"/>
    </source>
</evidence>
<sequence length="117" mass="12267">MMHNVIRHPTPALPCDMMHTGVAVLLSPWSSSSSSAAAVLAPCRMMDRFIAPVDDADDDVFVPQNTIISCKGAPRDCFPTSHDGNGVLSSRSLPSGSSAACCSHDLHLQATGCPVFA</sequence>
<accession>A0A3P8DQ86</accession>
<evidence type="ECO:0000313" key="1">
    <source>
        <dbReference type="EMBL" id="VDO98312.1"/>
    </source>
</evidence>
<gene>
    <name evidence="1" type="ORF">HPBE_LOCUS14050</name>
</gene>
<protein>
    <submittedName>
        <fullName evidence="3">Secreted protein</fullName>
    </submittedName>
</protein>
<name>A0A183FZ96_HELPZ</name>
<accession>A0A183FZ96</accession>
<reference evidence="3" key="2">
    <citation type="submission" date="2019-09" db="UniProtKB">
        <authorList>
            <consortium name="WormBaseParasite"/>
        </authorList>
    </citation>
    <scope>IDENTIFICATION</scope>
</reference>
<dbReference type="WBParaSite" id="HPBE_0001404901-mRNA-1">
    <property type="protein sequence ID" value="HPBE_0001404901-mRNA-1"/>
    <property type="gene ID" value="HPBE_0001404901"/>
</dbReference>
<keyword evidence="2" id="KW-1185">Reference proteome</keyword>